<sequence length="367" mass="38487">MLLLSAAHPPDDIRVVRKEGAALAEAGWRIRHLAPGGAAPPAVAGVALETYRRAPGWRGRLLGILPLARRAAASGARVIHASEPDAWFAALLAARRSGARVVIDVHEHYPSRLDGKLPSALRPLARGLIRLACRAAGRLADAVVVAKDGLAGDFGPHARIVPVRNYGLPCPVTPRRHALGPVTLVHAGALGRSRGWPQMLAALARCPPGTRLRLIGRFTDGSEAEFHAEAARLGLTDRIETLPWMPHAEAMARLAEADIALVLFQPGEVNHTLALPHKLFDAMLAGLPVIAPDFATEVAAVLRTAGCGELVPTGDAAAIAAAVARLGCPARRQALGEAGRAAALGPFSWAAEAERLVALYRALLGCA</sequence>
<dbReference type="Pfam" id="PF13692">
    <property type="entry name" value="Glyco_trans_1_4"/>
    <property type="match status" value="1"/>
</dbReference>
<dbReference type="InterPro" id="IPR028098">
    <property type="entry name" value="Glyco_trans_4-like_N"/>
</dbReference>
<keyword evidence="2" id="KW-0808">Transferase</keyword>
<reference evidence="2 3" key="1">
    <citation type="submission" date="2021-12" db="EMBL/GenBank/DDBJ databases">
        <title>Siccirubricoccus leaddurans sp. nov., a high concentration Zn2+ tolerance bacterium.</title>
        <authorList>
            <person name="Cao Y."/>
        </authorList>
    </citation>
    <scope>NUCLEOTIDE SEQUENCE [LARGE SCALE GENOMIC DNA]</scope>
    <source>
        <strain evidence="2 3">KC 17139</strain>
    </source>
</reference>
<dbReference type="PANTHER" id="PTHR12526">
    <property type="entry name" value="GLYCOSYLTRANSFERASE"/>
    <property type="match status" value="1"/>
</dbReference>
<protein>
    <submittedName>
        <fullName evidence="2">Glycosyltransferase</fullName>
        <ecNumber evidence="2">2.4.-.-</ecNumber>
    </submittedName>
</protein>
<dbReference type="Pfam" id="PF13579">
    <property type="entry name" value="Glyco_trans_4_4"/>
    <property type="match status" value="1"/>
</dbReference>
<gene>
    <name evidence="2" type="ORF">JYK14_26410</name>
</gene>
<dbReference type="EC" id="2.4.-.-" evidence="2"/>
<comment type="caution">
    <text evidence="2">The sequence shown here is derived from an EMBL/GenBank/DDBJ whole genome shotgun (WGS) entry which is preliminary data.</text>
</comment>
<dbReference type="GO" id="GO:0016757">
    <property type="term" value="F:glycosyltransferase activity"/>
    <property type="evidence" value="ECO:0007669"/>
    <property type="project" value="UniProtKB-KW"/>
</dbReference>
<proteinExistence type="predicted"/>
<accession>A0ABT1DCN8</accession>
<dbReference type="Proteomes" id="UP001523392">
    <property type="component" value="Unassembled WGS sequence"/>
</dbReference>
<name>A0ABT1DCN8_9PROT</name>
<organism evidence="2 3">
    <name type="scientific">Siccirubricoccus soli</name>
    <dbReference type="NCBI Taxonomy" id="2899147"/>
    <lineage>
        <taxon>Bacteria</taxon>
        <taxon>Pseudomonadati</taxon>
        <taxon>Pseudomonadota</taxon>
        <taxon>Alphaproteobacteria</taxon>
        <taxon>Acetobacterales</taxon>
        <taxon>Roseomonadaceae</taxon>
        <taxon>Siccirubricoccus</taxon>
    </lineage>
</organism>
<dbReference type="SUPFAM" id="SSF53756">
    <property type="entry name" value="UDP-Glycosyltransferase/glycogen phosphorylase"/>
    <property type="match status" value="1"/>
</dbReference>
<evidence type="ECO:0000259" key="1">
    <source>
        <dbReference type="Pfam" id="PF13579"/>
    </source>
</evidence>
<dbReference type="PANTHER" id="PTHR12526:SF600">
    <property type="entry name" value="GLYCOSYL TRANSFERASE GROUP 1"/>
    <property type="match status" value="1"/>
</dbReference>
<evidence type="ECO:0000313" key="3">
    <source>
        <dbReference type="Proteomes" id="UP001523392"/>
    </source>
</evidence>
<feature type="domain" description="Glycosyltransferase subfamily 4-like N-terminal" evidence="1">
    <location>
        <begin position="14"/>
        <end position="164"/>
    </location>
</feature>
<dbReference type="RefSeq" id="WP_252956358.1">
    <property type="nucleotide sequence ID" value="NZ_JAFIRR010000216.1"/>
</dbReference>
<keyword evidence="2" id="KW-0328">Glycosyltransferase</keyword>
<evidence type="ECO:0000313" key="2">
    <source>
        <dbReference type="EMBL" id="MCO6419674.1"/>
    </source>
</evidence>
<dbReference type="EMBL" id="JAFIRR010000216">
    <property type="protein sequence ID" value="MCO6419674.1"/>
    <property type="molecule type" value="Genomic_DNA"/>
</dbReference>
<keyword evidence="3" id="KW-1185">Reference proteome</keyword>
<dbReference type="Gene3D" id="3.40.50.2000">
    <property type="entry name" value="Glycogen Phosphorylase B"/>
    <property type="match status" value="2"/>
</dbReference>